<proteinExistence type="predicted"/>
<accession>A0A5J6DAM9</accession>
<evidence type="ECO:0000313" key="1">
    <source>
        <dbReference type="EMBL" id="QEQ94703.1"/>
    </source>
</evidence>
<reference evidence="1 2" key="1">
    <citation type="submission" date="2019-07" db="EMBL/GenBank/DDBJ databases">
        <title>Complete genome sequence of bacteriophage infecting Erwinia pyrifoliae.</title>
        <authorList>
            <person name="Kim S.G."/>
            <person name="Park S.C."/>
        </authorList>
    </citation>
    <scope>NUCLEOTIDE SEQUENCE [LARGE SCALE GENOMIC DNA]</scope>
</reference>
<dbReference type="EMBL" id="MN184885">
    <property type="protein sequence ID" value="QEQ94703.1"/>
    <property type="molecule type" value="Genomic_DNA"/>
</dbReference>
<gene>
    <name evidence="1" type="ORF">pEpSNUABM09_05</name>
</gene>
<evidence type="ECO:0000313" key="2">
    <source>
        <dbReference type="Proteomes" id="UP000325714"/>
    </source>
</evidence>
<keyword evidence="2" id="KW-1185">Reference proteome</keyword>
<name>A0A5J6DAM9_9CAUD</name>
<dbReference type="Proteomes" id="UP000325714">
    <property type="component" value="Segment"/>
</dbReference>
<protein>
    <submittedName>
        <fullName evidence="1">Uncharacterized protein</fullName>
    </submittedName>
</protein>
<sequence length="204" mass="21040">MAKKTIWSVRSAVTGGSWNLDALGGLLNGIIYVPRSVVNKVNGKFYAVATDETVTDGTNLVGLTPGDVTITLDSDIPNNDYIAYRVVKGEAGAVGLEQIDADFADEGGSGDFVTQPEFDSAVGGIRTDLNLKVSQGDVAKVSKGTVSSSQAVSPLATDATLEQMVAKVNEAISTLNTVRSTAGAGIIAANQTIDALTNGKVMKS</sequence>
<organism evidence="1 2">
    <name type="scientific">Erwinia phage pEp_SNUABM_09</name>
    <dbReference type="NCBI Taxonomy" id="2601644"/>
    <lineage>
        <taxon>Viruses</taxon>
        <taxon>Duplodnaviria</taxon>
        <taxon>Heunggongvirae</taxon>
        <taxon>Uroviricota</taxon>
        <taxon>Caudoviricetes</taxon>
        <taxon>Autographivirales</taxon>
        <taxon>Autotranscriptaviridae</taxon>
        <taxon>Studiervirinae</taxon>
        <taxon>Snaubvirus</taxon>
        <taxon>Snaubvirus pEpSNUABM09</taxon>
    </lineage>
</organism>